<evidence type="ECO:0000313" key="3">
    <source>
        <dbReference type="Proteomes" id="UP000632828"/>
    </source>
</evidence>
<proteinExistence type="predicted"/>
<dbReference type="InterPro" id="IPR013976">
    <property type="entry name" value="HDOD"/>
</dbReference>
<dbReference type="SUPFAM" id="SSF109604">
    <property type="entry name" value="HD-domain/PDEase-like"/>
    <property type="match status" value="1"/>
</dbReference>
<dbReference type="AlphaFoldDB" id="A0A8J6QWB6"/>
<name>A0A8J6QWB6_9BACT</name>
<dbReference type="EMBL" id="JACWUN010000002">
    <property type="protein sequence ID" value="MBD1399528.1"/>
    <property type="molecule type" value="Genomic_DNA"/>
</dbReference>
<feature type="domain" description="HDOD" evidence="1">
    <location>
        <begin position="15"/>
        <end position="207"/>
    </location>
</feature>
<comment type="caution">
    <text evidence="2">The sequence shown here is derived from an EMBL/GenBank/DDBJ whole genome shotgun (WGS) entry which is preliminary data.</text>
</comment>
<dbReference type="Pfam" id="PF08668">
    <property type="entry name" value="HDOD"/>
    <property type="match status" value="1"/>
</dbReference>
<evidence type="ECO:0000259" key="1">
    <source>
        <dbReference type="PROSITE" id="PS51833"/>
    </source>
</evidence>
<dbReference type="PANTHER" id="PTHR33525">
    <property type="match status" value="1"/>
</dbReference>
<dbReference type="PANTHER" id="PTHR33525:SF3">
    <property type="entry name" value="RIBONUCLEASE Y"/>
    <property type="match status" value="1"/>
</dbReference>
<dbReference type="RefSeq" id="WP_191153802.1">
    <property type="nucleotide sequence ID" value="NZ_JACWUN010000002.1"/>
</dbReference>
<accession>A0A8J6QWB6</accession>
<organism evidence="2 3">
    <name type="scientific">Pelovirga terrestris</name>
    <dbReference type="NCBI Taxonomy" id="2771352"/>
    <lineage>
        <taxon>Bacteria</taxon>
        <taxon>Pseudomonadati</taxon>
        <taxon>Thermodesulfobacteriota</taxon>
        <taxon>Desulfuromonadia</taxon>
        <taxon>Geobacterales</taxon>
        <taxon>Geobacteraceae</taxon>
        <taxon>Pelovirga</taxon>
    </lineage>
</organism>
<dbReference type="PROSITE" id="PS51833">
    <property type="entry name" value="HDOD"/>
    <property type="match status" value="1"/>
</dbReference>
<sequence length="286" mass="31541">MNTDFQTVVRSVRDLPPMPAVANKVLELLGDPNVNYSKLGEAISSDPAVSARLLKVANSAFYSMKRQIKTIDHAIAIVGEKTLRSLVLAASLEGISKSYGLLEKLLWEDAMGCAIGSRIIARKFSSADPEEAFLAGLFRHLGKIVMNYSEPDKYRALVEAAYTEEMSPSEVEARFFPYAHEVVGAAVLHKWNFNRSLVMTALHHKDLAISPDEEEDAEQMLRLAATVNLAGFVCMKLGIGRRQPLEDLDVAQCPGAIALNLTAEQVEGVLEEIDEVFNENREFFIG</sequence>
<gene>
    <name evidence="2" type="ORF">ICT70_02485</name>
</gene>
<dbReference type="Proteomes" id="UP000632828">
    <property type="component" value="Unassembled WGS sequence"/>
</dbReference>
<protein>
    <submittedName>
        <fullName evidence="2">HDOD domain-containing protein</fullName>
    </submittedName>
</protein>
<dbReference type="InterPro" id="IPR052340">
    <property type="entry name" value="RNase_Y/CdgJ"/>
</dbReference>
<reference evidence="2" key="1">
    <citation type="submission" date="2020-09" db="EMBL/GenBank/DDBJ databases">
        <title>Pelobacter alkaliphilus sp. nov., a novel anaerobic arsenate-reducing bacterium from terrestrial mud volcano.</title>
        <authorList>
            <person name="Khomyakova M.A."/>
            <person name="Merkel A.Y."/>
            <person name="Slobodkin A.I."/>
        </authorList>
    </citation>
    <scope>NUCLEOTIDE SEQUENCE</scope>
    <source>
        <strain evidence="2">M08fum</strain>
    </source>
</reference>
<dbReference type="Gene3D" id="1.10.3210.10">
    <property type="entry name" value="Hypothetical protein af1432"/>
    <property type="match status" value="1"/>
</dbReference>
<evidence type="ECO:0000313" key="2">
    <source>
        <dbReference type="EMBL" id="MBD1399528.1"/>
    </source>
</evidence>
<keyword evidence="3" id="KW-1185">Reference proteome</keyword>